<dbReference type="PANTHER" id="PTHR30085:SF7">
    <property type="entry name" value="AMINO-ACID ABC TRANSPORTER-BINDING PROTEIN YHDW-RELATED"/>
    <property type="match status" value="1"/>
</dbReference>
<name>A0A8J2YPZ6_9PROT</name>
<feature type="domain" description="Solute-binding protein family 3/N-terminal" evidence="5">
    <location>
        <begin position="39"/>
        <end position="269"/>
    </location>
</feature>
<reference evidence="6" key="2">
    <citation type="submission" date="2020-09" db="EMBL/GenBank/DDBJ databases">
        <authorList>
            <person name="Sun Q."/>
            <person name="Zhou Y."/>
        </authorList>
    </citation>
    <scope>NUCLEOTIDE SEQUENCE</scope>
    <source>
        <strain evidence="6">CGMCC 1.15725</strain>
    </source>
</reference>
<dbReference type="Pfam" id="PF00497">
    <property type="entry name" value="SBP_bac_3"/>
    <property type="match status" value="1"/>
</dbReference>
<dbReference type="SUPFAM" id="SSF53850">
    <property type="entry name" value="Periplasmic binding protein-like II"/>
    <property type="match status" value="1"/>
</dbReference>
<sequence length="344" mass="36868">MGKIVRVALWAGLAGGLMLGGALPARAGVTLDAVKQRGHVICGVNTGVAGFSLPDSKGDWKGLDIDLCKAIAAAVFLDPSKVQYVPTTAVQRFPAVQSGEVDVLTRNATQTLTREASLGLHMAGVNFYDGQGFMVSKKSGVKNIKQLNGATVCVQPGTTTELNMADYARSNHIELKPVVIERVDENISALSSGRCDAFTTDSSQLASLRVTAMPQPDDWVILPELISKEPLGPMVRNGDDQWLDIVKWTLTAMIQAEELGITQANLDEKAKSGNPEVQRFLGVTAGNGQALGLDEKWAYAIIKAVGNYGESFERNMGKGSPIKLDRGLNDLWTRGGLMYALPLR</sequence>
<comment type="similarity">
    <text evidence="1 4">Belongs to the bacterial solute-binding protein 3 family.</text>
</comment>
<evidence type="ECO:0000256" key="4">
    <source>
        <dbReference type="RuleBase" id="RU003744"/>
    </source>
</evidence>
<dbReference type="Gene3D" id="3.40.190.10">
    <property type="entry name" value="Periplasmic binding protein-like II"/>
    <property type="match status" value="2"/>
</dbReference>
<evidence type="ECO:0000259" key="5">
    <source>
        <dbReference type="SMART" id="SM00062"/>
    </source>
</evidence>
<reference evidence="6" key="1">
    <citation type="journal article" date="2014" name="Int. J. Syst. Evol. Microbiol.">
        <title>Complete genome sequence of Corynebacterium casei LMG S-19264T (=DSM 44701T), isolated from a smear-ripened cheese.</title>
        <authorList>
            <consortium name="US DOE Joint Genome Institute (JGI-PGF)"/>
            <person name="Walter F."/>
            <person name="Albersmeier A."/>
            <person name="Kalinowski J."/>
            <person name="Ruckert C."/>
        </authorList>
    </citation>
    <scope>NUCLEOTIDE SEQUENCE</scope>
    <source>
        <strain evidence="6">CGMCC 1.15725</strain>
    </source>
</reference>
<proteinExistence type="inferred from homology"/>
<keyword evidence="2" id="KW-0813">Transport</keyword>
<dbReference type="Proteomes" id="UP000646365">
    <property type="component" value="Unassembled WGS sequence"/>
</dbReference>
<dbReference type="InterPro" id="IPR051455">
    <property type="entry name" value="Bact_solute-bind_prot3"/>
</dbReference>
<evidence type="ECO:0000313" key="7">
    <source>
        <dbReference type="Proteomes" id="UP000646365"/>
    </source>
</evidence>
<keyword evidence="7" id="KW-1185">Reference proteome</keyword>
<accession>A0A8J2YPZ6</accession>
<dbReference type="InterPro" id="IPR018313">
    <property type="entry name" value="SBP_3_CS"/>
</dbReference>
<evidence type="ECO:0000313" key="6">
    <source>
        <dbReference type="EMBL" id="GGF02901.1"/>
    </source>
</evidence>
<dbReference type="PROSITE" id="PS01039">
    <property type="entry name" value="SBP_BACTERIAL_3"/>
    <property type="match status" value="1"/>
</dbReference>
<dbReference type="GO" id="GO:0006865">
    <property type="term" value="P:amino acid transport"/>
    <property type="evidence" value="ECO:0007669"/>
    <property type="project" value="TreeGrafter"/>
</dbReference>
<dbReference type="AlphaFoldDB" id="A0A8J2YPZ6"/>
<dbReference type="RefSeq" id="WP_308422380.1">
    <property type="nucleotide sequence ID" value="NZ_BMJQ01000001.1"/>
</dbReference>
<dbReference type="InterPro" id="IPR001638">
    <property type="entry name" value="Solute-binding_3/MltF_N"/>
</dbReference>
<organism evidence="6 7">
    <name type="scientific">Aliidongia dinghuensis</name>
    <dbReference type="NCBI Taxonomy" id="1867774"/>
    <lineage>
        <taxon>Bacteria</taxon>
        <taxon>Pseudomonadati</taxon>
        <taxon>Pseudomonadota</taxon>
        <taxon>Alphaproteobacteria</taxon>
        <taxon>Rhodospirillales</taxon>
        <taxon>Dongiaceae</taxon>
        <taxon>Aliidongia</taxon>
    </lineage>
</organism>
<comment type="caution">
    <text evidence="6">The sequence shown here is derived from an EMBL/GenBank/DDBJ whole genome shotgun (WGS) entry which is preliminary data.</text>
</comment>
<dbReference type="EMBL" id="BMJQ01000001">
    <property type="protein sequence ID" value="GGF02901.1"/>
    <property type="molecule type" value="Genomic_DNA"/>
</dbReference>
<evidence type="ECO:0000256" key="1">
    <source>
        <dbReference type="ARBA" id="ARBA00010333"/>
    </source>
</evidence>
<keyword evidence="3" id="KW-0732">Signal</keyword>
<gene>
    <name evidence="6" type="ORF">GCM10011611_05520</name>
</gene>
<evidence type="ECO:0000256" key="3">
    <source>
        <dbReference type="ARBA" id="ARBA00022729"/>
    </source>
</evidence>
<dbReference type="CDD" id="cd13692">
    <property type="entry name" value="PBP2_BztA"/>
    <property type="match status" value="1"/>
</dbReference>
<protein>
    <submittedName>
        <fullName evidence="6">Amino acid ABC transporter substrate-binding protein</fullName>
    </submittedName>
</protein>
<dbReference type="SMART" id="SM00062">
    <property type="entry name" value="PBPb"/>
    <property type="match status" value="1"/>
</dbReference>
<evidence type="ECO:0000256" key="2">
    <source>
        <dbReference type="ARBA" id="ARBA00022448"/>
    </source>
</evidence>
<dbReference type="PANTHER" id="PTHR30085">
    <property type="entry name" value="AMINO ACID ABC TRANSPORTER PERMEASE"/>
    <property type="match status" value="1"/>
</dbReference>